<dbReference type="PANTHER" id="PTHR30290:SF38">
    <property type="entry name" value="D,D-DIPEPTIDE-BINDING PERIPLASMIC PROTEIN DDPA-RELATED"/>
    <property type="match status" value="1"/>
</dbReference>
<feature type="chain" id="PRO_5045651172" evidence="2">
    <location>
        <begin position="26"/>
        <end position="510"/>
    </location>
</feature>
<dbReference type="CDD" id="cd08494">
    <property type="entry name" value="PBP2_NikA_DppA_OppA_like_6"/>
    <property type="match status" value="1"/>
</dbReference>
<evidence type="ECO:0000256" key="1">
    <source>
        <dbReference type="ARBA" id="ARBA00022729"/>
    </source>
</evidence>
<evidence type="ECO:0000313" key="5">
    <source>
        <dbReference type="Proteomes" id="UP001575652"/>
    </source>
</evidence>
<proteinExistence type="predicted"/>
<dbReference type="InterPro" id="IPR030678">
    <property type="entry name" value="Peptide/Ni-bd"/>
</dbReference>
<keyword evidence="1 2" id="KW-0732">Signal</keyword>
<dbReference type="SUPFAM" id="SSF53850">
    <property type="entry name" value="Periplasmic binding protein-like II"/>
    <property type="match status" value="1"/>
</dbReference>
<reference evidence="4 5" key="1">
    <citation type="submission" date="2024-09" db="EMBL/GenBank/DDBJ databases">
        <authorList>
            <person name="Salinas-Garcia M.A."/>
            <person name="Prieme A."/>
        </authorList>
    </citation>
    <scope>NUCLEOTIDE SEQUENCE [LARGE SCALE GENOMIC DNA]</scope>
    <source>
        <strain evidence="4 5">DSM 21081</strain>
    </source>
</reference>
<dbReference type="Pfam" id="PF00496">
    <property type="entry name" value="SBP_bac_5"/>
    <property type="match status" value="1"/>
</dbReference>
<organism evidence="4 5">
    <name type="scientific">Arthrobacter halodurans</name>
    <dbReference type="NCBI Taxonomy" id="516699"/>
    <lineage>
        <taxon>Bacteria</taxon>
        <taxon>Bacillati</taxon>
        <taxon>Actinomycetota</taxon>
        <taxon>Actinomycetes</taxon>
        <taxon>Micrococcales</taxon>
        <taxon>Micrococcaceae</taxon>
        <taxon>Arthrobacter</taxon>
    </lineage>
</organism>
<sequence length="510" mass="54704">MPLGSLSKKKLTVPALAAAAALALAGCNAGAGAEPGAAEGEAQTDIVVALTGEPVNLDFTTTAGAAIPQALMSNVYEGLVEVDQEGEIQPLLAESWEQSEDRKDYTFKLREGVTFSNGEAFDAEDVKFSIERVQSDAWVSGMKAKMDIVDKVTVESPTSVTVSLKQPSNAWLFNMTTLVGAMFDPSGVEDLANEAIGTGPFSLESWTRGDSIKFAARDDYWGTAPKVQNATLRYFGDAVATTNALRSGDVDVVYNMQAPELVNSFQSDDAFQVLEGTSNGEIVLSMNNKAAPFDDVRVRQAVMHAIDRQAVVDTAWNGLGTVVGGPVPPTDPYYEDLNGVYPYDPEKAKSLLKEAGVENLDITFTVPTRPYASAISEIVVSQLSDVGINATIETAEFPAVWLDKVFTQHDYQMSVVLAVEARDVLTMFNNPDYYLGFDNEAIAPLAAEADRADEDGYVEGMQEVVRTIVDEAGADTLFIFPNVVVAKAGVTGIPENSVTEALDLTDIGWQ</sequence>
<dbReference type="Gene3D" id="3.10.105.10">
    <property type="entry name" value="Dipeptide-binding Protein, Domain 3"/>
    <property type="match status" value="1"/>
</dbReference>
<dbReference type="InterPro" id="IPR000914">
    <property type="entry name" value="SBP_5_dom"/>
</dbReference>
<evidence type="ECO:0000259" key="3">
    <source>
        <dbReference type="Pfam" id="PF00496"/>
    </source>
</evidence>
<dbReference type="Gene3D" id="3.40.190.10">
    <property type="entry name" value="Periplasmic binding protein-like II"/>
    <property type="match status" value="1"/>
</dbReference>
<comment type="caution">
    <text evidence="4">The sequence shown here is derived from an EMBL/GenBank/DDBJ whole genome shotgun (WGS) entry which is preliminary data.</text>
</comment>
<dbReference type="EMBL" id="JBHDLJ010000003">
    <property type="protein sequence ID" value="MFB0833984.1"/>
    <property type="molecule type" value="Genomic_DNA"/>
</dbReference>
<protein>
    <submittedName>
        <fullName evidence="4">ABC transporter substrate-binding protein</fullName>
    </submittedName>
</protein>
<name>A0ABV4UK70_9MICC</name>
<dbReference type="RefSeq" id="WP_373971157.1">
    <property type="nucleotide sequence ID" value="NZ_JBHDLJ010000003.1"/>
</dbReference>
<gene>
    <name evidence="4" type="ORF">ACETWP_05220</name>
</gene>
<feature type="signal peptide" evidence="2">
    <location>
        <begin position="1"/>
        <end position="25"/>
    </location>
</feature>
<evidence type="ECO:0000313" key="4">
    <source>
        <dbReference type="EMBL" id="MFB0833984.1"/>
    </source>
</evidence>
<dbReference type="InterPro" id="IPR039424">
    <property type="entry name" value="SBP_5"/>
</dbReference>
<dbReference type="Proteomes" id="UP001575652">
    <property type="component" value="Unassembled WGS sequence"/>
</dbReference>
<dbReference type="PIRSF" id="PIRSF002741">
    <property type="entry name" value="MppA"/>
    <property type="match status" value="1"/>
</dbReference>
<feature type="domain" description="Solute-binding protein family 5" evidence="3">
    <location>
        <begin position="87"/>
        <end position="416"/>
    </location>
</feature>
<dbReference type="PANTHER" id="PTHR30290">
    <property type="entry name" value="PERIPLASMIC BINDING COMPONENT OF ABC TRANSPORTER"/>
    <property type="match status" value="1"/>
</dbReference>
<evidence type="ECO:0000256" key="2">
    <source>
        <dbReference type="SAM" id="SignalP"/>
    </source>
</evidence>
<accession>A0ABV4UK70</accession>
<keyword evidence="5" id="KW-1185">Reference proteome</keyword>